<dbReference type="PANTHER" id="PTHR33653">
    <property type="entry name" value="RIBONUCLEASE VAPC2"/>
    <property type="match status" value="1"/>
</dbReference>
<dbReference type="AlphaFoldDB" id="A0A6N7EPJ1"/>
<evidence type="ECO:0000259" key="9">
    <source>
        <dbReference type="Pfam" id="PF01850"/>
    </source>
</evidence>
<evidence type="ECO:0000313" key="11">
    <source>
        <dbReference type="Proteomes" id="UP000437709"/>
    </source>
</evidence>
<dbReference type="Pfam" id="PF01850">
    <property type="entry name" value="PIN"/>
    <property type="match status" value="1"/>
</dbReference>
<dbReference type="InterPro" id="IPR029060">
    <property type="entry name" value="PIN-like_dom_sf"/>
</dbReference>
<evidence type="ECO:0000256" key="3">
    <source>
        <dbReference type="ARBA" id="ARBA00022722"/>
    </source>
</evidence>
<evidence type="ECO:0000256" key="6">
    <source>
        <dbReference type="ARBA" id="ARBA00022842"/>
    </source>
</evidence>
<evidence type="ECO:0000313" key="10">
    <source>
        <dbReference type="EMBL" id="MPV37144.1"/>
    </source>
</evidence>
<evidence type="ECO:0000256" key="1">
    <source>
        <dbReference type="ARBA" id="ARBA00001946"/>
    </source>
</evidence>
<proteinExistence type="inferred from homology"/>
<keyword evidence="4 8" id="KW-0479">Metal-binding</keyword>
<evidence type="ECO:0000256" key="5">
    <source>
        <dbReference type="ARBA" id="ARBA00022801"/>
    </source>
</evidence>
<dbReference type="RefSeq" id="WP_152195937.1">
    <property type="nucleotide sequence ID" value="NZ_VUKD01000004.1"/>
</dbReference>
<evidence type="ECO:0000256" key="8">
    <source>
        <dbReference type="HAMAP-Rule" id="MF_00265"/>
    </source>
</evidence>
<comment type="caution">
    <text evidence="10">The sequence shown here is derived from an EMBL/GenBank/DDBJ whole genome shotgun (WGS) entry which is preliminary data.</text>
</comment>
<dbReference type="SUPFAM" id="SSF88723">
    <property type="entry name" value="PIN domain-like"/>
    <property type="match status" value="1"/>
</dbReference>
<keyword evidence="6 8" id="KW-0460">Magnesium</keyword>
<keyword evidence="3 8" id="KW-0540">Nuclease</keyword>
<dbReference type="EC" id="3.1.-.-" evidence="8"/>
<dbReference type="InterPro" id="IPR022907">
    <property type="entry name" value="VapC_family"/>
</dbReference>
<keyword evidence="2 8" id="KW-1277">Toxin-antitoxin system</keyword>
<feature type="binding site" evidence="8">
    <location>
        <position position="93"/>
    </location>
    <ligand>
        <name>Mg(2+)</name>
        <dbReference type="ChEBI" id="CHEBI:18420"/>
    </ligand>
</feature>
<dbReference type="GO" id="GO:0000287">
    <property type="term" value="F:magnesium ion binding"/>
    <property type="evidence" value="ECO:0007669"/>
    <property type="project" value="UniProtKB-UniRule"/>
</dbReference>
<dbReference type="Proteomes" id="UP000437709">
    <property type="component" value="Unassembled WGS sequence"/>
</dbReference>
<reference evidence="10 11" key="1">
    <citation type="submission" date="2019-10" db="EMBL/GenBank/DDBJ databases">
        <title>Georgenia wutianyii sp. nov. and Georgenia yuyongxinii sp. nov. isolated from plateau pika (Ochotona curzoniae) in the Qinghai-Tibet plateau of China.</title>
        <authorList>
            <person name="Tian Z."/>
        </authorList>
    </citation>
    <scope>NUCLEOTIDE SEQUENCE [LARGE SCALE GENOMIC DNA]</scope>
    <source>
        <strain evidence="10 11">JCM 19765</strain>
    </source>
</reference>
<comment type="function">
    <text evidence="8">Toxic component of a toxin-antitoxin (TA) system. An RNase.</text>
</comment>
<dbReference type="Gene3D" id="3.40.50.1010">
    <property type="entry name" value="5'-nuclease"/>
    <property type="match status" value="1"/>
</dbReference>
<comment type="cofactor">
    <cofactor evidence="1 8">
        <name>Mg(2+)</name>
        <dbReference type="ChEBI" id="CHEBI:18420"/>
    </cofactor>
</comment>
<dbReference type="OrthoDB" id="532510at2"/>
<dbReference type="InterPro" id="IPR002716">
    <property type="entry name" value="PIN_dom"/>
</dbReference>
<organism evidence="10 11">
    <name type="scientific">Georgenia subflava</name>
    <dbReference type="NCBI Taxonomy" id="1622177"/>
    <lineage>
        <taxon>Bacteria</taxon>
        <taxon>Bacillati</taxon>
        <taxon>Actinomycetota</taxon>
        <taxon>Actinomycetes</taxon>
        <taxon>Micrococcales</taxon>
        <taxon>Bogoriellaceae</taxon>
        <taxon>Georgenia</taxon>
    </lineage>
</organism>
<sequence length="125" mass="13424">MTVVVDTSVLVDVLRGEQAAVAVLRRARSAGPLHASEVTRLEVLAGMRAQEEGATRALLDVLTWHPLDQTLAELAGELGRQWLPGNRGIDSADLAIAATTAALGARLLTRNIRHFPMFEGLTSPY</sequence>
<dbReference type="InterPro" id="IPR050556">
    <property type="entry name" value="Type_II_TA_system_RNase"/>
</dbReference>
<dbReference type="GO" id="GO:0004540">
    <property type="term" value="F:RNA nuclease activity"/>
    <property type="evidence" value="ECO:0007669"/>
    <property type="project" value="InterPro"/>
</dbReference>
<evidence type="ECO:0000256" key="4">
    <source>
        <dbReference type="ARBA" id="ARBA00022723"/>
    </source>
</evidence>
<keyword evidence="11" id="KW-1185">Reference proteome</keyword>
<comment type="similarity">
    <text evidence="7 8">Belongs to the PINc/VapC protein family.</text>
</comment>
<evidence type="ECO:0000256" key="2">
    <source>
        <dbReference type="ARBA" id="ARBA00022649"/>
    </source>
</evidence>
<name>A0A6N7EPJ1_9MICO</name>
<accession>A0A6N7EPJ1</accession>
<feature type="binding site" evidence="8">
    <location>
        <position position="6"/>
    </location>
    <ligand>
        <name>Mg(2+)</name>
        <dbReference type="ChEBI" id="CHEBI:18420"/>
    </ligand>
</feature>
<dbReference type="PANTHER" id="PTHR33653:SF1">
    <property type="entry name" value="RIBONUCLEASE VAPC2"/>
    <property type="match status" value="1"/>
</dbReference>
<dbReference type="GO" id="GO:0016787">
    <property type="term" value="F:hydrolase activity"/>
    <property type="evidence" value="ECO:0007669"/>
    <property type="project" value="UniProtKB-KW"/>
</dbReference>
<protein>
    <recommendedName>
        <fullName evidence="8">Ribonuclease VapC</fullName>
        <shortName evidence="8">RNase VapC</shortName>
        <ecNumber evidence="8">3.1.-.-</ecNumber>
    </recommendedName>
    <alternativeName>
        <fullName evidence="8">Toxin VapC</fullName>
    </alternativeName>
</protein>
<keyword evidence="5 8" id="KW-0378">Hydrolase</keyword>
<evidence type="ECO:0000256" key="7">
    <source>
        <dbReference type="ARBA" id="ARBA00038093"/>
    </source>
</evidence>
<feature type="domain" description="PIN" evidence="9">
    <location>
        <begin position="3"/>
        <end position="113"/>
    </location>
</feature>
<keyword evidence="8" id="KW-0800">Toxin</keyword>
<dbReference type="HAMAP" id="MF_00265">
    <property type="entry name" value="VapC_Nob1"/>
    <property type="match status" value="1"/>
</dbReference>
<gene>
    <name evidence="8" type="primary">vapC</name>
    <name evidence="10" type="ORF">GB881_08780</name>
</gene>
<dbReference type="EMBL" id="WHPC01000027">
    <property type="protein sequence ID" value="MPV37144.1"/>
    <property type="molecule type" value="Genomic_DNA"/>
</dbReference>
<dbReference type="GO" id="GO:0090729">
    <property type="term" value="F:toxin activity"/>
    <property type="evidence" value="ECO:0007669"/>
    <property type="project" value="UniProtKB-KW"/>
</dbReference>